<dbReference type="InterPro" id="IPR006311">
    <property type="entry name" value="TAT_signal"/>
</dbReference>
<organism evidence="3 4">
    <name type="scientific">Methylopila musalis</name>
    <dbReference type="NCBI Taxonomy" id="1134781"/>
    <lineage>
        <taxon>Bacteria</taxon>
        <taxon>Pseudomonadati</taxon>
        <taxon>Pseudomonadota</taxon>
        <taxon>Alphaproteobacteria</taxon>
        <taxon>Hyphomicrobiales</taxon>
        <taxon>Methylopilaceae</taxon>
        <taxon>Methylopila</taxon>
    </lineage>
</organism>
<evidence type="ECO:0000256" key="1">
    <source>
        <dbReference type="SAM" id="MobiDB-lite"/>
    </source>
</evidence>
<sequence>MKTSRRLAFLLGGALVAGALAAPVTGVAPAEARETRPLFSLPKQFRAPWSESGRPARKTRRSPRAARVA</sequence>
<keyword evidence="2" id="KW-0732">Signal</keyword>
<reference evidence="4" key="1">
    <citation type="journal article" date="2019" name="Int. J. Syst. Evol. Microbiol.">
        <title>The Global Catalogue of Microorganisms (GCM) 10K type strain sequencing project: providing services to taxonomists for standard genome sequencing and annotation.</title>
        <authorList>
            <consortium name="The Broad Institute Genomics Platform"/>
            <consortium name="The Broad Institute Genome Sequencing Center for Infectious Disease"/>
            <person name="Wu L."/>
            <person name="Ma J."/>
        </authorList>
    </citation>
    <scope>NUCLEOTIDE SEQUENCE [LARGE SCALE GENOMIC DNA]</scope>
    <source>
        <strain evidence="4">CCUG 61696</strain>
    </source>
</reference>
<dbReference type="EMBL" id="JBHTMX010000294">
    <property type="protein sequence ID" value="MFD1333679.1"/>
    <property type="molecule type" value="Genomic_DNA"/>
</dbReference>
<dbReference type="RefSeq" id="WP_378777441.1">
    <property type="nucleotide sequence ID" value="NZ_JBHTMX010000294.1"/>
</dbReference>
<evidence type="ECO:0000313" key="3">
    <source>
        <dbReference type="EMBL" id="MFD1333679.1"/>
    </source>
</evidence>
<gene>
    <name evidence="3" type="ORF">ACFQ4O_16875</name>
</gene>
<comment type="caution">
    <text evidence="3">The sequence shown here is derived from an EMBL/GenBank/DDBJ whole genome shotgun (WGS) entry which is preliminary data.</text>
</comment>
<dbReference type="PROSITE" id="PS51318">
    <property type="entry name" value="TAT"/>
    <property type="match status" value="1"/>
</dbReference>
<feature type="compositionally biased region" description="Basic residues" evidence="1">
    <location>
        <begin position="55"/>
        <end position="69"/>
    </location>
</feature>
<name>A0ABW3ZBS9_9HYPH</name>
<feature type="region of interest" description="Disordered" evidence="1">
    <location>
        <begin position="46"/>
        <end position="69"/>
    </location>
</feature>
<evidence type="ECO:0000313" key="4">
    <source>
        <dbReference type="Proteomes" id="UP001597171"/>
    </source>
</evidence>
<protein>
    <submittedName>
        <fullName evidence="3">Uncharacterized protein</fullName>
    </submittedName>
</protein>
<accession>A0ABW3ZBS9</accession>
<feature type="non-terminal residue" evidence="3">
    <location>
        <position position="69"/>
    </location>
</feature>
<evidence type="ECO:0000256" key="2">
    <source>
        <dbReference type="SAM" id="SignalP"/>
    </source>
</evidence>
<keyword evidence="4" id="KW-1185">Reference proteome</keyword>
<dbReference type="Proteomes" id="UP001597171">
    <property type="component" value="Unassembled WGS sequence"/>
</dbReference>
<feature type="chain" id="PRO_5046204359" evidence="2">
    <location>
        <begin position="22"/>
        <end position="69"/>
    </location>
</feature>
<proteinExistence type="predicted"/>
<feature type="signal peptide" evidence="2">
    <location>
        <begin position="1"/>
        <end position="21"/>
    </location>
</feature>